<dbReference type="SMART" id="SM00935">
    <property type="entry name" value="OmpH"/>
    <property type="match status" value="1"/>
</dbReference>
<dbReference type="Proteomes" id="UP000292262">
    <property type="component" value="Unassembled WGS sequence"/>
</dbReference>
<dbReference type="PANTHER" id="PTHR35089:SF1">
    <property type="entry name" value="CHAPERONE PROTEIN SKP"/>
    <property type="match status" value="1"/>
</dbReference>
<dbReference type="SUPFAM" id="SSF111384">
    <property type="entry name" value="OmpH-like"/>
    <property type="match status" value="1"/>
</dbReference>
<proteinExistence type="inferred from homology"/>
<name>A0A4Q7P158_9FLAO</name>
<evidence type="ECO:0000256" key="1">
    <source>
        <dbReference type="ARBA" id="ARBA00009091"/>
    </source>
</evidence>
<sequence length="169" mass="19021">MVHKINSLALLVLFLSVFSSTLHAQKYGVVNYSSVLEEMPTYQKAKKDLKDYQEKLQKVLSEKQAVYEQEQKTLTTQFRTAKIDEATYRKGMNKIGAKFKGANEEAQRSLNTKESDLMYPVFKSLKDAIEAVAISKGYVMIFDSSDGDTVFFADQTINLEAAVKAKLGI</sequence>
<dbReference type="InterPro" id="IPR024930">
    <property type="entry name" value="Skp_dom_sf"/>
</dbReference>
<dbReference type="Pfam" id="PF03938">
    <property type="entry name" value="OmpH"/>
    <property type="match status" value="1"/>
</dbReference>
<comment type="similarity">
    <text evidence="1">Belongs to the Skp family.</text>
</comment>
<dbReference type="AlphaFoldDB" id="A0A4Q7P158"/>
<dbReference type="GO" id="GO:0005829">
    <property type="term" value="C:cytosol"/>
    <property type="evidence" value="ECO:0007669"/>
    <property type="project" value="TreeGrafter"/>
</dbReference>
<dbReference type="InterPro" id="IPR005632">
    <property type="entry name" value="Chaperone_Skp"/>
</dbReference>
<dbReference type="GO" id="GO:0051082">
    <property type="term" value="F:unfolded protein binding"/>
    <property type="evidence" value="ECO:0007669"/>
    <property type="project" value="InterPro"/>
</dbReference>
<accession>A0A4Q7P158</accession>
<feature type="chain" id="PRO_5020184995" evidence="4">
    <location>
        <begin position="25"/>
        <end position="169"/>
    </location>
</feature>
<keyword evidence="6" id="KW-1185">Reference proteome</keyword>
<protein>
    <submittedName>
        <fullName evidence="5">Periplasmic chaperone for outer membrane proteins Skp</fullName>
    </submittedName>
</protein>
<keyword evidence="3" id="KW-0175">Coiled coil</keyword>
<comment type="caution">
    <text evidence="5">The sequence shown here is derived from an EMBL/GenBank/DDBJ whole genome shotgun (WGS) entry which is preliminary data.</text>
</comment>
<feature type="signal peptide" evidence="4">
    <location>
        <begin position="1"/>
        <end position="24"/>
    </location>
</feature>
<feature type="coiled-coil region" evidence="3">
    <location>
        <begin position="42"/>
        <end position="69"/>
    </location>
</feature>
<keyword evidence="2 4" id="KW-0732">Signal</keyword>
<evidence type="ECO:0000256" key="2">
    <source>
        <dbReference type="ARBA" id="ARBA00022729"/>
    </source>
</evidence>
<dbReference type="OrthoDB" id="1524711at2"/>
<gene>
    <name evidence="5" type="ORF">EV197_2133</name>
</gene>
<dbReference type="EMBL" id="SGXE01000002">
    <property type="protein sequence ID" value="RZS93553.1"/>
    <property type="molecule type" value="Genomic_DNA"/>
</dbReference>
<reference evidence="5 6" key="1">
    <citation type="submission" date="2019-02" db="EMBL/GenBank/DDBJ databases">
        <title>Genomic Encyclopedia of Type Strains, Phase IV (KMG-IV): sequencing the most valuable type-strain genomes for metagenomic binning, comparative biology and taxonomic classification.</title>
        <authorList>
            <person name="Goeker M."/>
        </authorList>
    </citation>
    <scope>NUCLEOTIDE SEQUENCE [LARGE SCALE GENOMIC DNA]</scope>
    <source>
        <strain evidence="5 6">DSM 17196</strain>
    </source>
</reference>
<dbReference type="RefSeq" id="WP_130286679.1">
    <property type="nucleotide sequence ID" value="NZ_SGXE01000002.1"/>
</dbReference>
<evidence type="ECO:0000256" key="3">
    <source>
        <dbReference type="SAM" id="Coils"/>
    </source>
</evidence>
<dbReference type="GO" id="GO:0050821">
    <property type="term" value="P:protein stabilization"/>
    <property type="evidence" value="ECO:0007669"/>
    <property type="project" value="TreeGrafter"/>
</dbReference>
<evidence type="ECO:0000313" key="6">
    <source>
        <dbReference type="Proteomes" id="UP000292262"/>
    </source>
</evidence>
<dbReference type="PANTHER" id="PTHR35089">
    <property type="entry name" value="CHAPERONE PROTEIN SKP"/>
    <property type="match status" value="1"/>
</dbReference>
<evidence type="ECO:0000313" key="5">
    <source>
        <dbReference type="EMBL" id="RZS93553.1"/>
    </source>
</evidence>
<organism evidence="5 6">
    <name type="scientific">Aquimarina brevivitae</name>
    <dbReference type="NCBI Taxonomy" id="323412"/>
    <lineage>
        <taxon>Bacteria</taxon>
        <taxon>Pseudomonadati</taxon>
        <taxon>Bacteroidota</taxon>
        <taxon>Flavobacteriia</taxon>
        <taxon>Flavobacteriales</taxon>
        <taxon>Flavobacteriaceae</taxon>
        <taxon>Aquimarina</taxon>
    </lineage>
</organism>
<dbReference type="Gene3D" id="3.30.910.20">
    <property type="entry name" value="Skp domain"/>
    <property type="match status" value="1"/>
</dbReference>
<evidence type="ECO:0000256" key="4">
    <source>
        <dbReference type="SAM" id="SignalP"/>
    </source>
</evidence>